<feature type="region of interest" description="Disordered" evidence="1">
    <location>
        <begin position="175"/>
        <end position="201"/>
    </location>
</feature>
<sequence length="217" mass="24494">MRGALHRVQFSSPVADAVGEAINHLWSDDELRSKLHTTLTSWFRSDQETLRRAAASAFLNLTLHLDDSGRPSLLGDDSAPVPNWVIDGWRTVLEANDPSPLARRSCIAWLDSAAIHQLAAERILTTLVLAVHDTPTGDLRGQRFLNLVRLAERWMLQGRALDEDGRNTLRADLLRRTQLADPHRPRPRPQGSTADVWTPFPTHTLGLHRPCIHRRKR</sequence>
<proteinExistence type="predicted"/>
<keyword evidence="3" id="KW-1185">Reference proteome</keyword>
<dbReference type="Proteomes" id="UP001595839">
    <property type="component" value="Unassembled WGS sequence"/>
</dbReference>
<evidence type="ECO:0000256" key="1">
    <source>
        <dbReference type="SAM" id="MobiDB-lite"/>
    </source>
</evidence>
<organism evidence="2 3">
    <name type="scientific">Streptomyces vulcanius</name>
    <dbReference type="NCBI Taxonomy" id="1441876"/>
    <lineage>
        <taxon>Bacteria</taxon>
        <taxon>Bacillati</taxon>
        <taxon>Actinomycetota</taxon>
        <taxon>Actinomycetes</taxon>
        <taxon>Kitasatosporales</taxon>
        <taxon>Streptomycetaceae</taxon>
        <taxon>Streptomyces</taxon>
    </lineage>
</organism>
<dbReference type="RefSeq" id="WP_381187824.1">
    <property type="nucleotide sequence ID" value="NZ_JBHSFK010000087.1"/>
</dbReference>
<gene>
    <name evidence="2" type="ORF">ACFPIH_55635</name>
</gene>
<dbReference type="SUPFAM" id="SSF48371">
    <property type="entry name" value="ARM repeat"/>
    <property type="match status" value="1"/>
</dbReference>
<evidence type="ECO:0000313" key="2">
    <source>
        <dbReference type="EMBL" id="MFC4508524.1"/>
    </source>
</evidence>
<accession>A0ABV9BA49</accession>
<reference evidence="3" key="1">
    <citation type="journal article" date="2019" name="Int. J. Syst. Evol. Microbiol.">
        <title>The Global Catalogue of Microorganisms (GCM) 10K type strain sequencing project: providing services to taxonomists for standard genome sequencing and annotation.</title>
        <authorList>
            <consortium name="The Broad Institute Genomics Platform"/>
            <consortium name="The Broad Institute Genome Sequencing Center for Infectious Disease"/>
            <person name="Wu L."/>
            <person name="Ma J."/>
        </authorList>
    </citation>
    <scope>NUCLEOTIDE SEQUENCE [LARGE SCALE GENOMIC DNA]</scope>
    <source>
        <strain evidence="3">CGMCC 4.7177</strain>
    </source>
</reference>
<name>A0ABV9BA49_9ACTN</name>
<dbReference type="InterPro" id="IPR016024">
    <property type="entry name" value="ARM-type_fold"/>
</dbReference>
<protein>
    <submittedName>
        <fullName evidence="2">Uncharacterized protein</fullName>
    </submittedName>
</protein>
<evidence type="ECO:0000313" key="3">
    <source>
        <dbReference type="Proteomes" id="UP001595839"/>
    </source>
</evidence>
<comment type="caution">
    <text evidence="2">The sequence shown here is derived from an EMBL/GenBank/DDBJ whole genome shotgun (WGS) entry which is preliminary data.</text>
</comment>
<dbReference type="EMBL" id="JBHSFK010000087">
    <property type="protein sequence ID" value="MFC4508524.1"/>
    <property type="molecule type" value="Genomic_DNA"/>
</dbReference>